<accession>H1HP97</accession>
<dbReference type="HOGENOM" id="CLU_006332_9_0_10"/>
<comment type="PTM">
    <text evidence="7">The conversion to 3-oxoalanine (also known as C-formylglycine, FGly), of a serine or cysteine residue in prokaryotes and of a cysteine residue in eukaryotes, is critical for catalytic activity.</text>
</comment>
<keyword evidence="4" id="KW-0732">Signal</keyword>
<evidence type="ECO:0000256" key="1">
    <source>
        <dbReference type="ARBA" id="ARBA00001913"/>
    </source>
</evidence>
<comment type="cofactor">
    <cofactor evidence="1">
        <name>Ca(2+)</name>
        <dbReference type="ChEBI" id="CHEBI:29108"/>
    </cofactor>
</comment>
<evidence type="ECO:0000256" key="4">
    <source>
        <dbReference type="ARBA" id="ARBA00022729"/>
    </source>
</evidence>
<evidence type="ECO:0000256" key="2">
    <source>
        <dbReference type="ARBA" id="ARBA00008779"/>
    </source>
</evidence>
<evidence type="ECO:0000256" key="5">
    <source>
        <dbReference type="ARBA" id="ARBA00022801"/>
    </source>
</evidence>
<dbReference type="EMBL" id="AGEK01000034">
    <property type="protein sequence ID" value="EHO68029.1"/>
    <property type="molecule type" value="Genomic_DNA"/>
</dbReference>
<keyword evidence="6" id="KW-0106">Calcium</keyword>
<comment type="caution">
    <text evidence="9">The sequence shown here is derived from an EMBL/GenBank/DDBJ whole genome shotgun (WGS) entry which is preliminary data.</text>
</comment>
<dbReference type="InterPro" id="IPR017850">
    <property type="entry name" value="Alkaline_phosphatase_core_sf"/>
</dbReference>
<dbReference type="GO" id="GO:0004423">
    <property type="term" value="F:iduronate-2-sulfatase activity"/>
    <property type="evidence" value="ECO:0007669"/>
    <property type="project" value="InterPro"/>
</dbReference>
<dbReference type="GO" id="GO:0005737">
    <property type="term" value="C:cytoplasm"/>
    <property type="evidence" value="ECO:0007669"/>
    <property type="project" value="TreeGrafter"/>
</dbReference>
<proteinExistence type="inferred from homology"/>
<gene>
    <name evidence="9" type="ORF">HMPREF9944_01991</name>
</gene>
<dbReference type="CDD" id="cd16030">
    <property type="entry name" value="iduronate-2-sulfatase"/>
    <property type="match status" value="1"/>
</dbReference>
<comment type="similarity">
    <text evidence="2">Belongs to the sulfatase family.</text>
</comment>
<organism evidence="9 10">
    <name type="scientific">Segatella maculosa OT 289</name>
    <dbReference type="NCBI Taxonomy" id="999422"/>
    <lineage>
        <taxon>Bacteria</taxon>
        <taxon>Pseudomonadati</taxon>
        <taxon>Bacteroidota</taxon>
        <taxon>Bacteroidia</taxon>
        <taxon>Bacteroidales</taxon>
        <taxon>Prevotellaceae</taxon>
        <taxon>Segatella</taxon>
    </lineage>
</organism>
<feature type="modified residue" description="3-oxoalanine (Ser)" evidence="7">
    <location>
        <position position="78"/>
    </location>
</feature>
<dbReference type="Pfam" id="PF00884">
    <property type="entry name" value="Sulfatase"/>
    <property type="match status" value="1"/>
</dbReference>
<dbReference type="STRING" id="999422.HMPREF9944_01991"/>
<dbReference type="PANTHER" id="PTHR45953:SF1">
    <property type="entry name" value="IDURONATE 2-SULFATASE"/>
    <property type="match status" value="1"/>
</dbReference>
<dbReference type="PANTHER" id="PTHR45953">
    <property type="entry name" value="IDURONATE 2-SULFATASE"/>
    <property type="match status" value="1"/>
</dbReference>
<dbReference type="SUPFAM" id="SSF53649">
    <property type="entry name" value="Alkaline phosphatase-like"/>
    <property type="match status" value="1"/>
</dbReference>
<protein>
    <recommendedName>
        <fullName evidence="8">Sulfatase N-terminal domain-containing protein</fullName>
    </recommendedName>
</protein>
<sequence length="476" mass="54134">MNRIVCLSLLGAVIEPFGLTTAQAERPRKPLNILFVMADDLRPELGCYGVKDIHTPYIDKFASEAMVFRNAYCNAPVSGASRASLLTGMYPNYPKRFTNYTCKASVDAPEAIPLSAWLKRHDYYTVSNGKIMHHIEDHAASWSEKPWRSHPDGYDVYWAEYNKWELWLNSESGRHINPKTMRGPFYEWADVPDSAYDDGRVLGKTIEDLRRLRDNGKPFFLACGFWKPHLPFCAPKKYWDLYPALPMADNPFRPDGLPEEVQNSKEINAYALATAPDDKAFLRLVKTGYYACISYVDALFGELMTALETLGLKDNTAVILLGDHGWDLGEHGFVGKHNLMDITTRVPLLIRVPGLRGGYTTSIAELVDVYPTICDICRLPCPTGQLDGKSLLPILKKGGKTTTKRLAYIQWQGGDNILTRRYNYARWPDSGHEMLFDHLSDAPENHNRASEASYSRIKKELETEMKRIRRFAFRPH</sequence>
<dbReference type="AlphaFoldDB" id="H1HP97"/>
<reference evidence="9 10" key="1">
    <citation type="submission" date="2011-12" db="EMBL/GenBank/DDBJ databases">
        <title>The Genome Sequence of Prevotella maculosa OT 289.</title>
        <authorList>
            <consortium name="The Broad Institute Genome Sequencing Platform"/>
            <person name="Earl A."/>
            <person name="Ward D."/>
            <person name="Feldgarden M."/>
            <person name="Gevers D."/>
            <person name="Izard J."/>
            <person name="Blanton J.M."/>
            <person name="Mathney J."/>
            <person name="Tanner A.C."/>
            <person name="Dewhirst F.E."/>
            <person name="Young S.K."/>
            <person name="Zeng Q."/>
            <person name="Gargeya S."/>
            <person name="Fitzgerald M."/>
            <person name="Haas B."/>
            <person name="Abouelleil A."/>
            <person name="Alvarado L."/>
            <person name="Arachchi H.M."/>
            <person name="Berlin A."/>
            <person name="Chapman S.B."/>
            <person name="Gearin G."/>
            <person name="Goldberg J."/>
            <person name="Griggs A."/>
            <person name="Gujja S."/>
            <person name="Hansen M."/>
            <person name="Heiman D."/>
            <person name="Howarth C."/>
            <person name="Larimer J."/>
            <person name="Lui A."/>
            <person name="MacDonald P.J.P."/>
            <person name="McCowen C."/>
            <person name="Montmayeur A."/>
            <person name="Murphy C."/>
            <person name="Neiman D."/>
            <person name="Pearson M."/>
            <person name="Priest M."/>
            <person name="Roberts A."/>
            <person name="Saif S."/>
            <person name="Shea T."/>
            <person name="Sisk P."/>
            <person name="Stolte C."/>
            <person name="Sykes S."/>
            <person name="Wortman J."/>
            <person name="Nusbaum C."/>
            <person name="Birren B."/>
        </authorList>
    </citation>
    <scope>NUCLEOTIDE SEQUENCE [LARGE SCALE GENOMIC DNA]</scope>
    <source>
        <strain evidence="9 10">OT 289</strain>
    </source>
</reference>
<dbReference type="PATRIC" id="fig|999422.3.peg.2096"/>
<dbReference type="Gene3D" id="3.40.720.10">
    <property type="entry name" value="Alkaline Phosphatase, subunit A"/>
    <property type="match status" value="1"/>
</dbReference>
<keyword evidence="5" id="KW-0378">Hydrolase</keyword>
<dbReference type="RefSeq" id="WP_008566028.1">
    <property type="nucleotide sequence ID" value="NZ_JH594507.1"/>
</dbReference>
<dbReference type="InterPro" id="IPR000917">
    <property type="entry name" value="Sulfatase_N"/>
</dbReference>
<dbReference type="InterPro" id="IPR035874">
    <property type="entry name" value="IDS"/>
</dbReference>
<evidence type="ECO:0000259" key="8">
    <source>
        <dbReference type="Pfam" id="PF00884"/>
    </source>
</evidence>
<evidence type="ECO:0000256" key="3">
    <source>
        <dbReference type="ARBA" id="ARBA00022723"/>
    </source>
</evidence>
<dbReference type="GO" id="GO:0046872">
    <property type="term" value="F:metal ion binding"/>
    <property type="evidence" value="ECO:0007669"/>
    <property type="project" value="UniProtKB-KW"/>
</dbReference>
<keyword evidence="3" id="KW-0479">Metal-binding</keyword>
<keyword evidence="10" id="KW-1185">Reference proteome</keyword>
<evidence type="ECO:0000313" key="10">
    <source>
        <dbReference type="Proteomes" id="UP000003167"/>
    </source>
</evidence>
<name>H1HP97_9BACT</name>
<evidence type="ECO:0000313" key="9">
    <source>
        <dbReference type="EMBL" id="EHO68029.1"/>
    </source>
</evidence>
<evidence type="ECO:0000256" key="7">
    <source>
        <dbReference type="PIRSR" id="PIRSR600917-52"/>
    </source>
</evidence>
<evidence type="ECO:0000256" key="6">
    <source>
        <dbReference type="ARBA" id="ARBA00022837"/>
    </source>
</evidence>
<dbReference type="Proteomes" id="UP000003167">
    <property type="component" value="Unassembled WGS sequence"/>
</dbReference>
<feature type="domain" description="Sulfatase N-terminal" evidence="8">
    <location>
        <begin position="32"/>
        <end position="375"/>
    </location>
</feature>